<dbReference type="EMBL" id="LBWK01000002">
    <property type="protein sequence ID" value="KKR05750.1"/>
    <property type="molecule type" value="Genomic_DNA"/>
</dbReference>
<dbReference type="InterPro" id="IPR001173">
    <property type="entry name" value="Glyco_trans_2-like"/>
</dbReference>
<dbReference type="InterPro" id="IPR029044">
    <property type="entry name" value="Nucleotide-diphossugar_trans"/>
</dbReference>
<dbReference type="PANTHER" id="PTHR10859:SF105">
    <property type="entry name" value="DOLICHYL-PHOSPHATE BETA-D-MANNOSYLTRANSFERASE"/>
    <property type="match status" value="1"/>
</dbReference>
<feature type="transmembrane region" description="Helical" evidence="1">
    <location>
        <begin position="333"/>
        <end position="354"/>
    </location>
</feature>
<dbReference type="STRING" id="1619100.UT34_C0002G0257"/>
<dbReference type="Proteomes" id="UP000034799">
    <property type="component" value="Unassembled WGS sequence"/>
</dbReference>
<dbReference type="SUPFAM" id="SSF53448">
    <property type="entry name" value="Nucleotide-diphospho-sugar transferases"/>
    <property type="match status" value="1"/>
</dbReference>
<protein>
    <submittedName>
        <fullName evidence="3">Family 2 glycosyl transferase</fullName>
    </submittedName>
</protein>
<organism evidence="3 4">
    <name type="scientific">candidate division WS6 bacterium GW2011_GWF2_39_15</name>
    <dbReference type="NCBI Taxonomy" id="1619100"/>
    <lineage>
        <taxon>Bacteria</taxon>
        <taxon>Candidatus Dojkabacteria</taxon>
    </lineage>
</organism>
<proteinExistence type="predicted"/>
<dbReference type="GO" id="GO:0016740">
    <property type="term" value="F:transferase activity"/>
    <property type="evidence" value="ECO:0007669"/>
    <property type="project" value="UniProtKB-KW"/>
</dbReference>
<comment type="caution">
    <text evidence="3">The sequence shown here is derived from an EMBL/GenBank/DDBJ whole genome shotgun (WGS) entry which is preliminary data.</text>
</comment>
<dbReference type="Pfam" id="PF00535">
    <property type="entry name" value="Glycos_transf_2"/>
    <property type="match status" value="1"/>
</dbReference>
<feature type="transmembrane region" description="Helical" evidence="1">
    <location>
        <begin position="299"/>
        <end position="321"/>
    </location>
</feature>
<dbReference type="PATRIC" id="fig|1619100.3.peg.807"/>
<dbReference type="Gene3D" id="3.90.550.10">
    <property type="entry name" value="Spore Coat Polysaccharide Biosynthesis Protein SpsA, Chain A"/>
    <property type="match status" value="1"/>
</dbReference>
<gene>
    <name evidence="3" type="ORF">UT34_C0002G0257</name>
</gene>
<keyword evidence="1" id="KW-1133">Transmembrane helix</keyword>
<keyword evidence="3" id="KW-0808">Transferase</keyword>
<dbReference type="GO" id="GO:0006487">
    <property type="term" value="P:protein N-linked glycosylation"/>
    <property type="evidence" value="ECO:0007669"/>
    <property type="project" value="TreeGrafter"/>
</dbReference>
<evidence type="ECO:0000256" key="1">
    <source>
        <dbReference type="SAM" id="Phobius"/>
    </source>
</evidence>
<dbReference type="AlphaFoldDB" id="A0A0G0Q5Q9"/>
<sequence length="364" mass="41565">MLKGKTVAVVVPAYNEESQIGMVIESMPEFVDRIVIVNDKSKDNTAKVVEKYIKEDKNPVTKLNHVKSVKPNRYNYADQVVEKMAKEEISRYTPFDVFNKDPKKSRIILINHLKNGSVGASIATGYKWCADNNVDCTAVMAGDGQMDPGELESICMPVLDGKVDYVKGNRLKHRSASLIIPRIRFFGNSILSLLTKIASGYWQVSDTQTGYTAISLEALRGIHLYDIYKSYGCPNDILVKLNIANFAIREVPIKPVYNVGEKSKMKVFKVIPRVSWLLFKLFWKRLYKKYLFRDFHPLFLLYHLSILLLVLDIPYAWAALVDLFGGTRISTNSLIAFIFLSIIGFQSIFFAMWMDMMDNDKLQR</sequence>
<dbReference type="PANTHER" id="PTHR10859">
    <property type="entry name" value="GLYCOSYL TRANSFERASE"/>
    <property type="match status" value="1"/>
</dbReference>
<dbReference type="CDD" id="cd04179">
    <property type="entry name" value="DPM_DPG-synthase_like"/>
    <property type="match status" value="1"/>
</dbReference>
<feature type="domain" description="Glycosyltransferase 2-like" evidence="2">
    <location>
        <begin position="9"/>
        <end position="58"/>
    </location>
</feature>
<accession>A0A0G0Q5Q9</accession>
<reference evidence="3 4" key="1">
    <citation type="journal article" date="2015" name="Nature">
        <title>rRNA introns, odd ribosomes, and small enigmatic genomes across a large radiation of phyla.</title>
        <authorList>
            <person name="Brown C.T."/>
            <person name="Hug L.A."/>
            <person name="Thomas B.C."/>
            <person name="Sharon I."/>
            <person name="Castelle C.J."/>
            <person name="Singh A."/>
            <person name="Wilkins M.J."/>
            <person name="Williams K.H."/>
            <person name="Banfield J.F."/>
        </authorList>
    </citation>
    <scope>NUCLEOTIDE SEQUENCE [LARGE SCALE GENOMIC DNA]</scope>
</reference>
<keyword evidence="1" id="KW-0472">Membrane</keyword>
<evidence type="ECO:0000313" key="3">
    <source>
        <dbReference type="EMBL" id="KKR05750.1"/>
    </source>
</evidence>
<evidence type="ECO:0000259" key="2">
    <source>
        <dbReference type="Pfam" id="PF00535"/>
    </source>
</evidence>
<evidence type="ECO:0000313" key="4">
    <source>
        <dbReference type="Proteomes" id="UP000034799"/>
    </source>
</evidence>
<name>A0A0G0Q5Q9_9BACT</name>
<keyword evidence="1" id="KW-0812">Transmembrane</keyword>